<dbReference type="KEGG" id="scad:DN051_37110"/>
<dbReference type="PROSITE" id="PS51257">
    <property type="entry name" value="PROKAR_LIPOPROTEIN"/>
    <property type="match status" value="1"/>
</dbReference>
<evidence type="ECO:0008006" key="4">
    <source>
        <dbReference type="Google" id="ProtNLM"/>
    </source>
</evidence>
<name>A0A2Z4J9B3_9ACTN</name>
<feature type="chain" id="PRO_5038641492" description="Spore-associated protein A" evidence="1">
    <location>
        <begin position="28"/>
        <end position="139"/>
    </location>
</feature>
<proteinExistence type="predicted"/>
<dbReference type="AlphaFoldDB" id="A0A2Z4J9B3"/>
<accession>A0A2Z4J9B3</accession>
<evidence type="ECO:0000313" key="3">
    <source>
        <dbReference type="Proteomes" id="UP000249616"/>
    </source>
</evidence>
<keyword evidence="1" id="KW-0732">Signal</keyword>
<dbReference type="RefSeq" id="WP_112441139.1">
    <property type="nucleotide sequence ID" value="NZ_CBDRHE010000148.1"/>
</dbReference>
<organism evidence="2 3">
    <name type="scientific">Streptomyces cadmiisoli</name>
    <dbReference type="NCBI Taxonomy" id="2184053"/>
    <lineage>
        <taxon>Bacteria</taxon>
        <taxon>Bacillati</taxon>
        <taxon>Actinomycetota</taxon>
        <taxon>Actinomycetes</taxon>
        <taxon>Kitasatosporales</taxon>
        <taxon>Streptomycetaceae</taxon>
        <taxon>Streptomyces</taxon>
        <taxon>Streptomyces aurantiacus group</taxon>
    </lineage>
</organism>
<reference evidence="2 3" key="1">
    <citation type="journal article" date="2019" name="Int. J. Syst. Evol. Microbiol.">
        <title>Streptomyces cadmiisoli sp. nov., a novel actinomycete isolated from cadmium-contaminated soil.</title>
        <authorList>
            <person name="Li K."/>
            <person name="Tang X."/>
            <person name="Zhao J."/>
            <person name="Guo Y."/>
            <person name="Tang Y."/>
            <person name="Gao J."/>
        </authorList>
    </citation>
    <scope>NUCLEOTIDE SEQUENCE [LARGE SCALE GENOMIC DNA]</scope>
    <source>
        <strain evidence="2 3">ZFG47</strain>
    </source>
</reference>
<gene>
    <name evidence="2" type="ORF">DN051_37110</name>
</gene>
<keyword evidence="3" id="KW-1185">Reference proteome</keyword>
<dbReference type="EMBL" id="CP030073">
    <property type="protein sequence ID" value="AWW41590.1"/>
    <property type="molecule type" value="Genomic_DNA"/>
</dbReference>
<dbReference type="Proteomes" id="UP000249616">
    <property type="component" value="Chromosome"/>
</dbReference>
<sequence>MSMLRSAVTVGSAAAACVVLAATPSLAGTDVNVYSIRMDCNLVSCGVDVANAYFFSDGDDWRVCDLEPDGDRAKMSITYVNSSGSTVIKYTEAAGGSGTCVKDGVGVDIPEGNRVTIKVWHQNGSTGAAKDVASDYGYA</sequence>
<protein>
    <recommendedName>
        <fullName evidence="4">Spore-associated protein A</fullName>
    </recommendedName>
</protein>
<feature type="signal peptide" evidence="1">
    <location>
        <begin position="1"/>
        <end position="27"/>
    </location>
</feature>
<evidence type="ECO:0000256" key="1">
    <source>
        <dbReference type="SAM" id="SignalP"/>
    </source>
</evidence>
<evidence type="ECO:0000313" key="2">
    <source>
        <dbReference type="EMBL" id="AWW41590.1"/>
    </source>
</evidence>